<keyword evidence="3" id="KW-0687">Ribonucleoprotein</keyword>
<dbReference type="GO" id="GO:0015935">
    <property type="term" value="C:small ribosomal subunit"/>
    <property type="evidence" value="ECO:0007669"/>
    <property type="project" value="TreeGrafter"/>
</dbReference>
<dbReference type="PANTHER" id="PTHR19836">
    <property type="entry name" value="30S RIBOSOMAL PROTEIN S14"/>
    <property type="match status" value="1"/>
</dbReference>
<sequence length="98" mass="11335">MNNFARLDSKKRNLFLKDELKVLILKTLSQDLSLPKAVRIKAQLQLVKKKQASKTRIRNRCFLSNRGKSIYKQFGISRILIRDLGHQGLIPGLSKDSW</sequence>
<name>A0A650ARH2_9CHLO</name>
<evidence type="ECO:0000256" key="1">
    <source>
        <dbReference type="ARBA" id="ARBA00009083"/>
    </source>
</evidence>
<dbReference type="PANTHER" id="PTHR19836:SF19">
    <property type="entry name" value="SMALL RIBOSOMAL SUBUNIT PROTEIN US14M"/>
    <property type="match status" value="1"/>
</dbReference>
<keyword evidence="4" id="KW-0496">Mitochondrion</keyword>
<comment type="similarity">
    <text evidence="1">Belongs to the universal ribosomal protein uS14 family.</text>
</comment>
<dbReference type="AlphaFoldDB" id="A0A650ARH2"/>
<accession>A0A650ARH2</accession>
<dbReference type="GO" id="GO:0005737">
    <property type="term" value="C:cytoplasm"/>
    <property type="evidence" value="ECO:0007669"/>
    <property type="project" value="UniProtKB-ARBA"/>
</dbReference>
<dbReference type="InterPro" id="IPR018271">
    <property type="entry name" value="Ribosomal_uS14_CS"/>
</dbReference>
<dbReference type="Gene3D" id="1.10.287.1480">
    <property type="match status" value="1"/>
</dbReference>
<evidence type="ECO:0000256" key="2">
    <source>
        <dbReference type="ARBA" id="ARBA00022980"/>
    </source>
</evidence>
<evidence type="ECO:0000313" key="4">
    <source>
        <dbReference type="EMBL" id="QGP70645.1"/>
    </source>
</evidence>
<geneLocation type="mitochondrion" evidence="4"/>
<gene>
    <name evidence="4" type="primary">rps14</name>
</gene>
<reference evidence="4" key="1">
    <citation type="submission" date="2019-11" db="EMBL/GenBank/DDBJ databases">
        <title>Complete mitogenomes of the chlorophyte green algae Scherffelia dubia and Tetraselmis sp. CCMP 881 (Chlorodendrophyceae).</title>
        <authorList>
            <person name="Turmel M."/>
            <person name="Otis C."/>
            <person name="de Cambiaire J.-C."/>
            <person name="Lemieux C."/>
        </authorList>
    </citation>
    <scope>NUCLEOTIDE SEQUENCE</scope>
</reference>
<dbReference type="Pfam" id="PF00253">
    <property type="entry name" value="Ribosomal_S14"/>
    <property type="match status" value="1"/>
</dbReference>
<proteinExistence type="inferred from homology"/>
<organism evidence="4">
    <name type="scientific">Tetraselmis sp. CCMP 881</name>
    <dbReference type="NCBI Taxonomy" id="1812852"/>
    <lineage>
        <taxon>Eukaryota</taxon>
        <taxon>Viridiplantae</taxon>
        <taxon>Chlorophyta</taxon>
        <taxon>core chlorophytes</taxon>
        <taxon>Chlorodendrophyceae</taxon>
        <taxon>Chlorodendrales</taxon>
        <taxon>Chlorodendraceae</taxon>
        <taxon>Tetraselmis</taxon>
    </lineage>
</organism>
<keyword evidence="2 4" id="KW-0689">Ribosomal protein</keyword>
<protein>
    <submittedName>
        <fullName evidence="4">Ribosomal protein S14</fullName>
    </submittedName>
</protein>
<evidence type="ECO:0000256" key="3">
    <source>
        <dbReference type="ARBA" id="ARBA00023274"/>
    </source>
</evidence>
<dbReference type="SUPFAM" id="SSF57716">
    <property type="entry name" value="Glucocorticoid receptor-like (DNA-binding domain)"/>
    <property type="match status" value="1"/>
</dbReference>
<dbReference type="GO" id="GO:0006412">
    <property type="term" value="P:translation"/>
    <property type="evidence" value="ECO:0007669"/>
    <property type="project" value="InterPro"/>
</dbReference>
<dbReference type="PROSITE" id="PS00527">
    <property type="entry name" value="RIBOSOMAL_S14"/>
    <property type="match status" value="1"/>
</dbReference>
<dbReference type="GO" id="GO:0003735">
    <property type="term" value="F:structural constituent of ribosome"/>
    <property type="evidence" value="ECO:0007669"/>
    <property type="project" value="InterPro"/>
</dbReference>
<dbReference type="InterPro" id="IPR001209">
    <property type="entry name" value="Ribosomal_uS14"/>
</dbReference>
<dbReference type="EMBL" id="MN642087">
    <property type="protein sequence ID" value="QGP70645.1"/>
    <property type="molecule type" value="Genomic_DNA"/>
</dbReference>